<evidence type="ECO:0000313" key="1">
    <source>
        <dbReference type="EMBL" id="GCD12485.1"/>
    </source>
</evidence>
<name>A0A401USF7_9CLOT</name>
<evidence type="ECO:0000313" key="2">
    <source>
        <dbReference type="Proteomes" id="UP000287872"/>
    </source>
</evidence>
<proteinExistence type="predicted"/>
<gene>
    <name evidence="1" type="ORF">Ctaglu_41080</name>
</gene>
<dbReference type="Proteomes" id="UP000287872">
    <property type="component" value="Unassembled WGS sequence"/>
</dbReference>
<dbReference type="Gene3D" id="3.90.960.10">
    <property type="entry name" value="YbaK/aminoacyl-tRNA synthetase-associated domain"/>
    <property type="match status" value="1"/>
</dbReference>
<keyword evidence="2" id="KW-1185">Reference proteome</keyword>
<dbReference type="OrthoDB" id="9809296at2"/>
<sequence>MANKTYSVFIYYIFVQTDSGGCSPIGMKKQYRTFIHESALEIETIIVSAGKIGFQIEINPNSLKDIVGGQFEDLIK</sequence>
<dbReference type="GO" id="GO:0002161">
    <property type="term" value="F:aminoacyl-tRNA deacylase activity"/>
    <property type="evidence" value="ECO:0007669"/>
    <property type="project" value="InterPro"/>
</dbReference>
<dbReference type="AlphaFoldDB" id="A0A401USF7"/>
<dbReference type="EMBL" id="BHYK01000034">
    <property type="protein sequence ID" value="GCD12485.1"/>
    <property type="molecule type" value="Genomic_DNA"/>
</dbReference>
<reference evidence="1 2" key="1">
    <citation type="submission" date="2018-11" db="EMBL/GenBank/DDBJ databases">
        <title>Genome sequencing and assembly of Clostridium tagluense strain A121.</title>
        <authorList>
            <person name="Murakami T."/>
            <person name="Segawa T."/>
            <person name="Shcherbakova V.A."/>
            <person name="Mori H."/>
            <person name="Yoshimura Y."/>
        </authorList>
    </citation>
    <scope>NUCLEOTIDE SEQUENCE [LARGE SCALE GENOMIC DNA]</scope>
    <source>
        <strain evidence="1 2">A121</strain>
    </source>
</reference>
<comment type="caution">
    <text evidence="1">The sequence shown here is derived from an EMBL/GenBank/DDBJ whole genome shotgun (WGS) entry which is preliminary data.</text>
</comment>
<accession>A0A401USF7</accession>
<protein>
    <submittedName>
        <fullName evidence="1">Uncharacterized protein</fullName>
    </submittedName>
</protein>
<dbReference type="SUPFAM" id="SSF55826">
    <property type="entry name" value="YbaK/ProRS associated domain"/>
    <property type="match status" value="1"/>
</dbReference>
<organism evidence="1 2">
    <name type="scientific">Clostridium tagluense</name>
    <dbReference type="NCBI Taxonomy" id="360422"/>
    <lineage>
        <taxon>Bacteria</taxon>
        <taxon>Bacillati</taxon>
        <taxon>Bacillota</taxon>
        <taxon>Clostridia</taxon>
        <taxon>Eubacteriales</taxon>
        <taxon>Clostridiaceae</taxon>
        <taxon>Clostridium</taxon>
    </lineage>
</organism>
<dbReference type="InterPro" id="IPR036754">
    <property type="entry name" value="YbaK/aa-tRNA-synt-asso_dom_sf"/>
</dbReference>